<dbReference type="InterPro" id="IPR038513">
    <property type="entry name" value="FAIM1_dom_sf"/>
</dbReference>
<comment type="caution">
    <text evidence="7">The sequence shown here is derived from an EMBL/GenBank/DDBJ whole genome shotgun (WGS) entry which is preliminary data.</text>
</comment>
<evidence type="ECO:0000256" key="1">
    <source>
        <dbReference type="ARBA" id="ARBA00004496"/>
    </source>
</evidence>
<reference evidence="8" key="1">
    <citation type="submission" date="2024-04" db="EMBL/GenBank/DDBJ databases">
        <title>Salinicola lusitanus LLJ914,a marine bacterium isolated from the Okinawa Trough.</title>
        <authorList>
            <person name="Li J."/>
        </authorList>
    </citation>
    <scope>NUCLEOTIDE SEQUENCE [LARGE SCALE GENOMIC DNA]</scope>
</reference>
<evidence type="ECO:0000256" key="5">
    <source>
        <dbReference type="ARBA" id="ARBA00060954"/>
    </source>
</evidence>
<accession>A0AAW0Q304</accession>
<keyword evidence="3" id="KW-0053">Apoptosis</keyword>
<evidence type="ECO:0000256" key="6">
    <source>
        <dbReference type="ARBA" id="ARBA00069997"/>
    </source>
</evidence>
<dbReference type="InterPro" id="IPR010695">
    <property type="entry name" value="FAIM1"/>
</dbReference>
<dbReference type="GO" id="GO:0006915">
    <property type="term" value="P:apoptotic process"/>
    <property type="evidence" value="ECO:0007669"/>
    <property type="project" value="UniProtKB-KW"/>
</dbReference>
<dbReference type="PANTHER" id="PTHR13088:SF3">
    <property type="entry name" value="FAS APOPTOTIC INHIBITORY MOLECULE 1"/>
    <property type="match status" value="1"/>
</dbReference>
<dbReference type="EMBL" id="JBBPFD010000002">
    <property type="protein sequence ID" value="KAK7938887.1"/>
    <property type="molecule type" value="Genomic_DNA"/>
</dbReference>
<evidence type="ECO:0000256" key="3">
    <source>
        <dbReference type="ARBA" id="ARBA00022703"/>
    </source>
</evidence>
<comment type="function">
    <text evidence="4">Plays a role as an inducible effector molecule that mediates Fas resistance produced by surface Ig engagement in B cells.</text>
</comment>
<evidence type="ECO:0000313" key="7">
    <source>
        <dbReference type="EMBL" id="KAK7938887.1"/>
    </source>
</evidence>
<evidence type="ECO:0000256" key="4">
    <source>
        <dbReference type="ARBA" id="ARBA00058770"/>
    </source>
</evidence>
<evidence type="ECO:0000256" key="2">
    <source>
        <dbReference type="ARBA" id="ARBA00022490"/>
    </source>
</evidence>
<gene>
    <name evidence="7" type="ORF">WMY93_002213</name>
</gene>
<comment type="similarity">
    <text evidence="5">Belongs to the FAIM1 family.</text>
</comment>
<protein>
    <recommendedName>
        <fullName evidence="6">Fas apoptotic inhibitory molecule 1</fullName>
    </recommendedName>
</protein>
<sequence length="642" mass="69583">MTDFLGPCPSRVAAVPVPDLMETCIDDVLRALPTVHSADEGAVGLSVDQPLSLSEAAARLKQLELESVSVSLAPKNVNLNVAMNNQEMVKLTEKAVLSSGSSPGPTPLRTPDILKSNILKAQVQAQTCKNCNLQEPNTSCRAGRLGSNSSLSVRAEVQELNKPHTPAALRYKLSLSSLTSSCNTHLSPPSFFCLFSLSPLSLLFSPSPLSLTPLSSLSPASLSPLSLLSLLSPSSFSLPSLSLTPLSSLLPILSHHISSLFTLHLSPALPNTECSLIFPRPSLAFSPSSDPIAATSLSEYSASPVHATLHGLACSACLGLVLLPPMFLCPTPHYIGFVFLKLPVILSTPLPRACQKNFSLRRVFFLFHFLRLFRRSGAVPRSVQEKNASSEKPEHLEETYADTGRARKLHKALSRLGMNRNQDLPAVVTSARTSPAPVRLFTGSSVFRPVSLWFGGVPGGAVMSSDLAAIWEVALSDRVHHIEFEHGTTTGKRVIYVDGKEILRRDWMFKLVGKETFCVGKSNTKATINIDAVSGFAYEYTLEINGKSLKKYMENRSKTTSTWLLNLEGTDLRVVLEKDTMDVWCNGHNIETAGEFVDDGTETHFTLSDHLCCIKAVSSGKRKDGIIHTLIVDGTEVPECTE</sequence>
<keyword evidence="2" id="KW-0963">Cytoplasm</keyword>
<dbReference type="FunFam" id="2.40.128.180:FF:000002">
    <property type="entry name" value="Fas apoptotic inhibitory molecule 1"/>
    <property type="match status" value="1"/>
</dbReference>
<dbReference type="FunFam" id="2.40.128.180:FF:000001">
    <property type="entry name" value="Fas apoptotic inhibitory molecule 1"/>
    <property type="match status" value="1"/>
</dbReference>
<dbReference type="GO" id="GO:1902042">
    <property type="term" value="P:negative regulation of extrinsic apoptotic signaling pathway via death domain receptors"/>
    <property type="evidence" value="ECO:0007669"/>
    <property type="project" value="TreeGrafter"/>
</dbReference>
<comment type="subcellular location">
    <subcellularLocation>
        <location evidence="1">Cytoplasm</location>
    </subcellularLocation>
</comment>
<dbReference type="Gene3D" id="2.40.128.180">
    <property type="match status" value="2"/>
</dbReference>
<evidence type="ECO:0000313" key="8">
    <source>
        <dbReference type="Proteomes" id="UP001460270"/>
    </source>
</evidence>
<keyword evidence="8" id="KW-1185">Reference proteome</keyword>
<name>A0AAW0Q304_9GOBI</name>
<dbReference type="Pfam" id="PF06905">
    <property type="entry name" value="FAIM1"/>
    <property type="match status" value="1"/>
</dbReference>
<dbReference type="AlphaFoldDB" id="A0AAW0Q304"/>
<organism evidence="7 8">
    <name type="scientific">Mugilogobius chulae</name>
    <name type="common">yellowstripe goby</name>
    <dbReference type="NCBI Taxonomy" id="88201"/>
    <lineage>
        <taxon>Eukaryota</taxon>
        <taxon>Metazoa</taxon>
        <taxon>Chordata</taxon>
        <taxon>Craniata</taxon>
        <taxon>Vertebrata</taxon>
        <taxon>Euteleostomi</taxon>
        <taxon>Actinopterygii</taxon>
        <taxon>Neopterygii</taxon>
        <taxon>Teleostei</taxon>
        <taxon>Neoteleostei</taxon>
        <taxon>Acanthomorphata</taxon>
        <taxon>Gobiaria</taxon>
        <taxon>Gobiiformes</taxon>
        <taxon>Gobioidei</taxon>
        <taxon>Gobiidae</taxon>
        <taxon>Gobionellinae</taxon>
        <taxon>Mugilogobius</taxon>
    </lineage>
</organism>
<dbReference type="GO" id="GO:0005737">
    <property type="term" value="C:cytoplasm"/>
    <property type="evidence" value="ECO:0007669"/>
    <property type="project" value="UniProtKB-SubCell"/>
</dbReference>
<proteinExistence type="inferred from homology"/>
<dbReference type="Proteomes" id="UP001460270">
    <property type="component" value="Unassembled WGS sequence"/>
</dbReference>
<dbReference type="PANTHER" id="PTHR13088">
    <property type="entry name" value="FAS APOPTOTIC INHIBITORY MOLECULE FAIM"/>
    <property type="match status" value="1"/>
</dbReference>